<dbReference type="NCBIfam" id="TIGR02128">
    <property type="entry name" value="G6PI_arch"/>
    <property type="match status" value="1"/>
</dbReference>
<evidence type="ECO:0000256" key="2">
    <source>
        <dbReference type="ARBA" id="ARBA00023235"/>
    </source>
</evidence>
<dbReference type="EMBL" id="OBEN01000008">
    <property type="protein sequence ID" value="SNZ15309.1"/>
    <property type="molecule type" value="Genomic_DNA"/>
</dbReference>
<keyword evidence="5" id="KW-1185">Reference proteome</keyword>
<dbReference type="InterPro" id="IPR001347">
    <property type="entry name" value="SIS_dom"/>
</dbReference>
<dbReference type="SUPFAM" id="SSF53697">
    <property type="entry name" value="SIS domain"/>
    <property type="match status" value="1"/>
</dbReference>
<accession>A0A285P0Q8</accession>
<comment type="similarity">
    <text evidence="1">Belongs to the PGI/PMI family.</text>
</comment>
<dbReference type="NCBIfam" id="NF006423">
    <property type="entry name" value="PRK08674.1-2"/>
    <property type="match status" value="1"/>
</dbReference>
<evidence type="ECO:0000256" key="1">
    <source>
        <dbReference type="ARBA" id="ARBA00010523"/>
    </source>
</evidence>
<dbReference type="InterPro" id="IPR035484">
    <property type="entry name" value="SIS_PGI/PMI_1"/>
</dbReference>
<keyword evidence="2 4" id="KW-0413">Isomerase</keyword>
<dbReference type="InterPro" id="IPR046348">
    <property type="entry name" value="SIS_dom_sf"/>
</dbReference>
<evidence type="ECO:0000259" key="3">
    <source>
        <dbReference type="PROSITE" id="PS51464"/>
    </source>
</evidence>
<proteinExistence type="inferred from homology"/>
<name>A0A285P0Q8_9AQUI</name>
<dbReference type="PROSITE" id="PS51464">
    <property type="entry name" value="SIS"/>
    <property type="match status" value="1"/>
</dbReference>
<dbReference type="Pfam" id="PF01380">
    <property type="entry name" value="SIS"/>
    <property type="match status" value="1"/>
</dbReference>
<dbReference type="GO" id="GO:0004347">
    <property type="term" value="F:glucose-6-phosphate isomerase activity"/>
    <property type="evidence" value="ECO:0007669"/>
    <property type="project" value="InterPro"/>
</dbReference>
<dbReference type="CDD" id="cd05017">
    <property type="entry name" value="SIS_PGI_PMI_1"/>
    <property type="match status" value="1"/>
</dbReference>
<dbReference type="GO" id="GO:0005975">
    <property type="term" value="P:carbohydrate metabolic process"/>
    <property type="evidence" value="ECO:0007669"/>
    <property type="project" value="InterPro"/>
</dbReference>
<organism evidence="4 5">
    <name type="scientific">Hydrogenobacter hydrogenophilus</name>
    <dbReference type="NCBI Taxonomy" id="35835"/>
    <lineage>
        <taxon>Bacteria</taxon>
        <taxon>Pseudomonadati</taxon>
        <taxon>Aquificota</taxon>
        <taxon>Aquificia</taxon>
        <taxon>Aquificales</taxon>
        <taxon>Aquificaceae</taxon>
        <taxon>Hydrogenobacter</taxon>
    </lineage>
</organism>
<sequence length="317" mass="35654">MNPWEMLEEFPLQIRSAKVESLNMEGYRGIVFSGMGGSGIVGDLAKTLLEKHDTPIPALSLRGYTLPPYVKEGWLVFCISYSGNTEETLSIAQSALERSIKPICISSGGKLMELALKENLPHFSLPEGYPPRYALGYMLSIVLSLLGVKDPLESCSSFLKEKKEAIKEEAKKIAQSFEGYVPVVYATQTLESVAFRWKTQINENAKTLCYTAVLPELHHNEVVGLDNPITRNVCSFLLMFDPEEHPRVIKRVQITEEILRDFGVVPKVIKGEGESFLHRILYLVHLGDWVSLYLSELYKYDPLPVKTIDLIKSKLSV</sequence>
<feature type="domain" description="SIS" evidence="3">
    <location>
        <begin position="19"/>
        <end position="151"/>
    </location>
</feature>
<dbReference type="Proteomes" id="UP000218627">
    <property type="component" value="Unassembled WGS sequence"/>
</dbReference>
<dbReference type="GO" id="GO:1901135">
    <property type="term" value="P:carbohydrate derivative metabolic process"/>
    <property type="evidence" value="ECO:0007669"/>
    <property type="project" value="InterPro"/>
</dbReference>
<dbReference type="CDD" id="cd05637">
    <property type="entry name" value="SIS_PGI_PMI_2"/>
    <property type="match status" value="1"/>
</dbReference>
<dbReference type="AlphaFoldDB" id="A0A285P0Q8"/>
<gene>
    <name evidence="4" type="ORF">SAMN06265353_1336</name>
</gene>
<dbReference type="GO" id="GO:0004476">
    <property type="term" value="F:mannose-6-phosphate isomerase activity"/>
    <property type="evidence" value="ECO:0007669"/>
    <property type="project" value="InterPro"/>
</dbReference>
<dbReference type="Gene3D" id="3.40.50.10490">
    <property type="entry name" value="Glucose-6-phosphate isomerase like protein, domain 1"/>
    <property type="match status" value="2"/>
</dbReference>
<evidence type="ECO:0000313" key="5">
    <source>
        <dbReference type="Proteomes" id="UP000218627"/>
    </source>
</evidence>
<dbReference type="GO" id="GO:0097367">
    <property type="term" value="F:carbohydrate derivative binding"/>
    <property type="evidence" value="ECO:0007669"/>
    <property type="project" value="InterPro"/>
</dbReference>
<dbReference type="Pfam" id="PF10432">
    <property type="entry name" value="bact-PGI_C"/>
    <property type="match status" value="1"/>
</dbReference>
<reference evidence="5" key="1">
    <citation type="submission" date="2017-09" db="EMBL/GenBank/DDBJ databases">
        <authorList>
            <person name="Varghese N."/>
            <person name="Submissions S."/>
        </authorList>
    </citation>
    <scope>NUCLEOTIDE SEQUENCE [LARGE SCALE GENOMIC DNA]</scope>
    <source>
        <strain evidence="5">DSM 2913</strain>
    </source>
</reference>
<dbReference type="InterPro" id="IPR019490">
    <property type="entry name" value="Glu6P/Mann6P_isomerase_C"/>
</dbReference>
<dbReference type="RefSeq" id="WP_096602656.1">
    <property type="nucleotide sequence ID" value="NZ_OBEN01000008.1"/>
</dbReference>
<dbReference type="OrthoDB" id="9771734at2"/>
<protein>
    <submittedName>
        <fullName evidence="4">Bifunctional phosphoglucose/phosphomannose isomerase</fullName>
    </submittedName>
</protein>
<evidence type="ECO:0000313" key="4">
    <source>
        <dbReference type="EMBL" id="SNZ15309.1"/>
    </source>
</evidence>